<dbReference type="GO" id="GO:0042274">
    <property type="term" value="P:ribosomal small subunit biogenesis"/>
    <property type="evidence" value="ECO:0007669"/>
    <property type="project" value="UniProtKB-UniRule"/>
</dbReference>
<comment type="function">
    <text evidence="10">One of several proteins that assist in the late maturation steps of the functional core of the 30S ribosomal subunit. Helps release RbfA from mature subunits. May play a role in the assembly of ribosomal proteins into the subunit. Circularly permuted GTPase that catalyzes slow GTP hydrolysis, GTPase activity is stimulated by the 30S ribosomal subunit.</text>
</comment>
<dbReference type="SUPFAM" id="SSF52540">
    <property type="entry name" value="P-loop containing nucleoside triphosphate hydrolases"/>
    <property type="match status" value="1"/>
</dbReference>
<sequence>MLGKIIKGIAGFYYVHIPTEGVYECKAKGIFRKDNIKPLVGDNVEVEILDKDNFLGNIVKIMPRKNELIRPLVSNIDQVIIVFAVTDPDPNYNLLDRFLVAIEKENIDIIICFNKIDILDEVKVNNIISVYKNVGYKVITTSTLKIEGIDNIKDVLKDKTSVFAGPSGVGKSSILNELQDKVKMETGEISAKIKRGKHTTRHAELMSFDDTSYIVDTPGFSSIFLNEIEAKDLREYFIEFLKYNDQCKFQTCVHINEPQCGVKEALNNGQINQNRYDSYKMIYDEIKDQRRW</sequence>
<dbReference type="Gene3D" id="3.40.50.300">
    <property type="entry name" value="P-loop containing nucleotide triphosphate hydrolases"/>
    <property type="match status" value="1"/>
</dbReference>
<feature type="binding site" evidence="10">
    <location>
        <begin position="165"/>
        <end position="173"/>
    </location>
    <ligand>
        <name>GTP</name>
        <dbReference type="ChEBI" id="CHEBI:37565"/>
    </ligand>
</feature>
<feature type="binding site" evidence="10">
    <location>
        <position position="254"/>
    </location>
    <ligand>
        <name>Zn(2+)</name>
        <dbReference type="ChEBI" id="CHEBI:29105"/>
    </ligand>
</feature>
<proteinExistence type="inferred from homology"/>
<evidence type="ECO:0000256" key="2">
    <source>
        <dbReference type="ARBA" id="ARBA00022517"/>
    </source>
</evidence>
<dbReference type="GO" id="GO:0003924">
    <property type="term" value="F:GTPase activity"/>
    <property type="evidence" value="ECO:0007669"/>
    <property type="project" value="UniProtKB-UniRule"/>
</dbReference>
<comment type="subcellular location">
    <subcellularLocation>
        <location evidence="10">Cytoplasm</location>
    </subcellularLocation>
</comment>
<dbReference type="PANTHER" id="PTHR32120">
    <property type="entry name" value="SMALL RIBOSOMAL SUBUNIT BIOGENESIS GTPASE RSGA"/>
    <property type="match status" value="1"/>
</dbReference>
<dbReference type="GO" id="GO:0046872">
    <property type="term" value="F:metal ion binding"/>
    <property type="evidence" value="ECO:0007669"/>
    <property type="project" value="UniProtKB-KW"/>
</dbReference>
<dbReference type="GO" id="GO:0005525">
    <property type="term" value="F:GTP binding"/>
    <property type="evidence" value="ECO:0007669"/>
    <property type="project" value="UniProtKB-UniRule"/>
</dbReference>
<evidence type="ECO:0000313" key="14">
    <source>
        <dbReference type="Proteomes" id="UP000294902"/>
    </source>
</evidence>
<evidence type="ECO:0000259" key="12">
    <source>
        <dbReference type="PROSITE" id="PS51721"/>
    </source>
</evidence>
<feature type="domain" description="EngC GTPase" evidence="11">
    <location>
        <begin position="74"/>
        <end position="221"/>
    </location>
</feature>
<dbReference type="CDD" id="cd01854">
    <property type="entry name" value="YjeQ_EngC"/>
    <property type="match status" value="1"/>
</dbReference>
<comment type="similarity">
    <text evidence="10">Belongs to the TRAFAC class YlqF/YawG GTPase family. RsgA subfamily.</text>
</comment>
<comment type="subunit">
    <text evidence="10">Monomer. Associates with 30S ribosomal subunit, binds 16S rRNA.</text>
</comment>
<comment type="cofactor">
    <cofactor evidence="10">
        <name>Zn(2+)</name>
        <dbReference type="ChEBI" id="CHEBI:29105"/>
    </cofactor>
    <text evidence="10">Binds 1 zinc ion per subunit.</text>
</comment>
<dbReference type="PANTHER" id="PTHR32120:SF11">
    <property type="entry name" value="SMALL RIBOSOMAL SUBUNIT BIOGENESIS GTPASE RSGA 1, MITOCHONDRIAL-RELATED"/>
    <property type="match status" value="1"/>
</dbReference>
<dbReference type="InterPro" id="IPR010914">
    <property type="entry name" value="RsgA_GTPase_dom"/>
</dbReference>
<feature type="binding site" evidence="10">
    <location>
        <position position="247"/>
    </location>
    <ligand>
        <name>Zn(2+)</name>
        <dbReference type="ChEBI" id="CHEBI:29105"/>
    </ligand>
</feature>
<keyword evidence="3 10" id="KW-0479">Metal-binding</keyword>
<evidence type="ECO:0000256" key="4">
    <source>
        <dbReference type="ARBA" id="ARBA00022730"/>
    </source>
</evidence>
<gene>
    <name evidence="10" type="primary">rsgA</name>
    <name evidence="13" type="ORF">EDC18_101245</name>
</gene>
<keyword evidence="9 10" id="KW-0342">GTP-binding</keyword>
<dbReference type="InterPro" id="IPR030378">
    <property type="entry name" value="G_CP_dom"/>
</dbReference>
<evidence type="ECO:0000256" key="5">
    <source>
        <dbReference type="ARBA" id="ARBA00022741"/>
    </source>
</evidence>
<dbReference type="Pfam" id="PF03193">
    <property type="entry name" value="RsgA_GTPase"/>
    <property type="match status" value="1"/>
</dbReference>
<dbReference type="OrthoDB" id="9809485at2"/>
<evidence type="ECO:0000256" key="10">
    <source>
        <dbReference type="HAMAP-Rule" id="MF_01820"/>
    </source>
</evidence>
<evidence type="ECO:0000256" key="8">
    <source>
        <dbReference type="ARBA" id="ARBA00022884"/>
    </source>
</evidence>
<feature type="domain" description="CP-type G" evidence="12">
    <location>
        <begin position="65"/>
        <end position="223"/>
    </location>
</feature>
<dbReference type="EC" id="3.6.1.-" evidence="10"/>
<comment type="caution">
    <text evidence="13">The sequence shown here is derived from an EMBL/GenBank/DDBJ whole genome shotgun (WGS) entry which is preliminary data.</text>
</comment>
<evidence type="ECO:0000313" key="13">
    <source>
        <dbReference type="EMBL" id="TCT16949.1"/>
    </source>
</evidence>
<dbReference type="InterPro" id="IPR004881">
    <property type="entry name" value="Ribosome_biogen_GTPase_RsgA"/>
</dbReference>
<keyword evidence="2 10" id="KW-0690">Ribosome biogenesis</keyword>
<evidence type="ECO:0000256" key="6">
    <source>
        <dbReference type="ARBA" id="ARBA00022801"/>
    </source>
</evidence>
<organism evidence="13 14">
    <name type="scientific">Natranaerovirga pectinivora</name>
    <dbReference type="NCBI Taxonomy" id="682400"/>
    <lineage>
        <taxon>Bacteria</taxon>
        <taxon>Bacillati</taxon>
        <taxon>Bacillota</taxon>
        <taxon>Clostridia</taxon>
        <taxon>Lachnospirales</taxon>
        <taxon>Natranaerovirgaceae</taxon>
        <taxon>Natranaerovirga</taxon>
    </lineage>
</organism>
<dbReference type="InterPro" id="IPR031944">
    <property type="entry name" value="RsgA_N"/>
</dbReference>
<dbReference type="EMBL" id="SMAL01000001">
    <property type="protein sequence ID" value="TCT16949.1"/>
    <property type="molecule type" value="Genomic_DNA"/>
</dbReference>
<dbReference type="InterPro" id="IPR012340">
    <property type="entry name" value="NA-bd_OB-fold"/>
</dbReference>
<protein>
    <recommendedName>
        <fullName evidence="10">Small ribosomal subunit biogenesis GTPase RsgA</fullName>
        <ecNumber evidence="10">3.6.1.-</ecNumber>
    </recommendedName>
</protein>
<feature type="binding site" evidence="10">
    <location>
        <position position="252"/>
    </location>
    <ligand>
        <name>Zn(2+)</name>
        <dbReference type="ChEBI" id="CHEBI:29105"/>
    </ligand>
</feature>
<evidence type="ECO:0000259" key="11">
    <source>
        <dbReference type="PROSITE" id="PS50936"/>
    </source>
</evidence>
<keyword evidence="7 10" id="KW-0862">Zinc</keyword>
<keyword evidence="4 10" id="KW-0699">rRNA-binding</keyword>
<keyword evidence="5 10" id="KW-0547">Nucleotide-binding</keyword>
<dbReference type="AlphaFoldDB" id="A0A4V2V0M8"/>
<feature type="binding site" evidence="10">
    <location>
        <position position="260"/>
    </location>
    <ligand>
        <name>Zn(2+)</name>
        <dbReference type="ChEBI" id="CHEBI:29105"/>
    </ligand>
</feature>
<dbReference type="RefSeq" id="WP_132249440.1">
    <property type="nucleotide sequence ID" value="NZ_SMAL01000001.1"/>
</dbReference>
<keyword evidence="6 10" id="KW-0378">Hydrolase</keyword>
<dbReference type="GO" id="GO:0005737">
    <property type="term" value="C:cytoplasm"/>
    <property type="evidence" value="ECO:0007669"/>
    <property type="project" value="UniProtKB-SubCell"/>
</dbReference>
<evidence type="ECO:0000256" key="3">
    <source>
        <dbReference type="ARBA" id="ARBA00022723"/>
    </source>
</evidence>
<dbReference type="CDD" id="cd04466">
    <property type="entry name" value="S1_YloQ_GTPase"/>
    <property type="match status" value="1"/>
</dbReference>
<keyword evidence="8 10" id="KW-0694">RNA-binding</keyword>
<dbReference type="SUPFAM" id="SSF50249">
    <property type="entry name" value="Nucleic acid-binding proteins"/>
    <property type="match status" value="1"/>
</dbReference>
<feature type="binding site" evidence="10">
    <location>
        <begin position="114"/>
        <end position="117"/>
    </location>
    <ligand>
        <name>GTP</name>
        <dbReference type="ChEBI" id="CHEBI:37565"/>
    </ligand>
</feature>
<dbReference type="Gene3D" id="2.40.50.140">
    <property type="entry name" value="Nucleic acid-binding proteins"/>
    <property type="match status" value="1"/>
</dbReference>
<evidence type="ECO:0000256" key="1">
    <source>
        <dbReference type="ARBA" id="ARBA00022490"/>
    </source>
</evidence>
<evidence type="ECO:0000256" key="9">
    <source>
        <dbReference type="ARBA" id="ARBA00023134"/>
    </source>
</evidence>
<dbReference type="HAMAP" id="MF_01820">
    <property type="entry name" value="GTPase_RsgA"/>
    <property type="match status" value="1"/>
</dbReference>
<dbReference type="GO" id="GO:0019843">
    <property type="term" value="F:rRNA binding"/>
    <property type="evidence" value="ECO:0007669"/>
    <property type="project" value="UniProtKB-KW"/>
</dbReference>
<dbReference type="PROSITE" id="PS50936">
    <property type="entry name" value="ENGC_GTPASE"/>
    <property type="match status" value="1"/>
</dbReference>
<dbReference type="InterPro" id="IPR027417">
    <property type="entry name" value="P-loop_NTPase"/>
</dbReference>
<name>A0A4V2V0M8_9FIRM</name>
<dbReference type="Gene3D" id="1.10.40.50">
    <property type="entry name" value="Probable gtpase engc, domain 3"/>
    <property type="match status" value="1"/>
</dbReference>
<keyword evidence="1 10" id="KW-0963">Cytoplasm</keyword>
<dbReference type="Pfam" id="PF16745">
    <property type="entry name" value="RsgA_N"/>
    <property type="match status" value="1"/>
</dbReference>
<accession>A0A4V2V0M8</accession>
<dbReference type="PROSITE" id="PS51721">
    <property type="entry name" value="G_CP"/>
    <property type="match status" value="1"/>
</dbReference>
<reference evidence="13 14" key="1">
    <citation type="submission" date="2019-03" db="EMBL/GenBank/DDBJ databases">
        <title>Genomic Encyclopedia of Type Strains, Phase IV (KMG-IV): sequencing the most valuable type-strain genomes for metagenomic binning, comparative biology and taxonomic classification.</title>
        <authorList>
            <person name="Goeker M."/>
        </authorList>
    </citation>
    <scope>NUCLEOTIDE SEQUENCE [LARGE SCALE GENOMIC DNA]</scope>
    <source>
        <strain evidence="13 14">DSM 24629</strain>
    </source>
</reference>
<evidence type="ECO:0000256" key="7">
    <source>
        <dbReference type="ARBA" id="ARBA00022833"/>
    </source>
</evidence>
<dbReference type="Proteomes" id="UP000294902">
    <property type="component" value="Unassembled WGS sequence"/>
</dbReference>
<keyword evidence="14" id="KW-1185">Reference proteome</keyword>
<dbReference type="NCBIfam" id="TIGR00157">
    <property type="entry name" value="ribosome small subunit-dependent GTPase A"/>
    <property type="match status" value="1"/>
</dbReference>